<feature type="region of interest" description="Disordered" evidence="1">
    <location>
        <begin position="665"/>
        <end position="690"/>
    </location>
</feature>
<dbReference type="Gene3D" id="3.30.420.10">
    <property type="entry name" value="Ribonuclease H-like superfamily/Ribonuclease H"/>
    <property type="match status" value="1"/>
</dbReference>
<dbReference type="KEGG" id="moy:CVS54_03716"/>
<gene>
    <name evidence="3" type="ORF">CVS54_03716</name>
</gene>
<dbReference type="AlphaFoldDB" id="A0A3Q9J6W5"/>
<dbReference type="SUPFAM" id="SSF53098">
    <property type="entry name" value="Ribonuclease H-like"/>
    <property type="match status" value="1"/>
</dbReference>
<dbReference type="InterPro" id="IPR012337">
    <property type="entry name" value="RNaseH-like_sf"/>
</dbReference>
<dbReference type="InterPro" id="IPR036397">
    <property type="entry name" value="RNaseH_sf"/>
</dbReference>
<dbReference type="GO" id="GO:0015074">
    <property type="term" value="P:DNA integration"/>
    <property type="evidence" value="ECO:0007669"/>
    <property type="project" value="InterPro"/>
</dbReference>
<sequence>MTTSHVVRINAPIAFDGSRYVVTEILDSAVVLRAVNGHFRRVEIAELLRPLSDGGRARLGDIDLPEDAGEPGVLWADASDKAREAARDRAAHIREALTGYRSGDSSTALASEPKVEFAPDKSRGSRVTAKAAELGVSQRTLERWIGEYRSSGEFGLVDGRQKTPDGPAPSIDARWLSMAKVVLDEQINEPKVTKRIVLSRIEARLAKVHGVGEVPVPGQSTAYKALAALDRGRSTFEGSTKRKRSNANRPQGAYGEIRATHPGEYVLMDTTPLNVFALSPVTEKWVSVDLTFAMDLYSRCVLGMRLSPGSTKSVDVAGVLVESLYPFEPSQDDMNKGRWPYHGVPKTLIVDPDRVIVAGRFMPPPTIPQCLVTDHGSAYVSEHVTSACARLGISIQPARVYTPTDKGPVERFFRTLDSLLQELPGYKGADVASRGQDPESEAVYTLPQLEQIIREWVATVYHVRPHAALADPGMFGVKMSPAERYSQGLAVTGELRIPRNRNYLLELLPVAKRQFNHYGVELNGIRYRGEIVAKYRNRTRGSDGDVLWPFSYDPDDVRRIYFRDPDDGTWHALRWQLKGAQSVPFSSEALEHAKRLALEIADGKRPDVDAAAAKLLADWGAGRDLTPTERRVSARLASQLAENHRGDEGAWSLRTVQRMLGTAVGEWPDDEPEAPAPAIPQGGDDDDDDDLFAAFVFGDDELMEMM</sequence>
<evidence type="ECO:0000313" key="3">
    <source>
        <dbReference type="EMBL" id="AZS42353.1"/>
    </source>
</evidence>
<name>A0A3Q9J6W5_9MICO</name>
<dbReference type="GO" id="GO:0003676">
    <property type="term" value="F:nucleic acid binding"/>
    <property type="evidence" value="ECO:0007669"/>
    <property type="project" value="InterPro"/>
</dbReference>
<dbReference type="Proteomes" id="UP000274841">
    <property type="component" value="Chromosome"/>
</dbReference>
<evidence type="ECO:0000313" key="4">
    <source>
        <dbReference type="Proteomes" id="UP000274841"/>
    </source>
</evidence>
<proteinExistence type="predicted"/>
<dbReference type="InterPro" id="IPR001584">
    <property type="entry name" value="Integrase_cat-core"/>
</dbReference>
<organism evidence="3 4">
    <name type="scientific">Microbacterium oxydans</name>
    <dbReference type="NCBI Taxonomy" id="82380"/>
    <lineage>
        <taxon>Bacteria</taxon>
        <taxon>Bacillati</taxon>
        <taxon>Actinomycetota</taxon>
        <taxon>Actinomycetes</taxon>
        <taxon>Micrococcales</taxon>
        <taxon>Microbacteriaceae</taxon>
        <taxon>Microbacterium</taxon>
    </lineage>
</organism>
<feature type="region of interest" description="Disordered" evidence="1">
    <location>
        <begin position="235"/>
        <end position="255"/>
    </location>
</feature>
<feature type="domain" description="Integrase catalytic" evidence="2">
    <location>
        <begin position="258"/>
        <end position="489"/>
    </location>
</feature>
<evidence type="ECO:0000259" key="2">
    <source>
        <dbReference type="PROSITE" id="PS50994"/>
    </source>
</evidence>
<dbReference type="PROSITE" id="PS50994">
    <property type="entry name" value="INTEGRASE"/>
    <property type="match status" value="1"/>
</dbReference>
<reference evidence="3 4" key="1">
    <citation type="submission" date="2018-08" db="EMBL/GenBank/DDBJ databases">
        <title>Microbacterium oxydans strain HG3.</title>
        <authorList>
            <person name="ORTET P."/>
        </authorList>
    </citation>
    <scope>NUCLEOTIDE SEQUENCE [LARGE SCALE GENOMIC DNA]</scope>
    <source>
        <strain evidence="3 4">HG3</strain>
    </source>
</reference>
<accession>A0A3Q9J6W5</accession>
<evidence type="ECO:0000256" key="1">
    <source>
        <dbReference type="SAM" id="MobiDB-lite"/>
    </source>
</evidence>
<dbReference type="PANTHER" id="PTHR35004">
    <property type="entry name" value="TRANSPOSASE RV3428C-RELATED"/>
    <property type="match status" value="1"/>
</dbReference>
<protein>
    <recommendedName>
        <fullName evidence="2">Integrase catalytic domain-containing protein</fullName>
    </recommendedName>
</protein>
<dbReference type="RefSeq" id="WP_127012850.1">
    <property type="nucleotide sequence ID" value="NZ_CP031422.1"/>
</dbReference>
<dbReference type="EMBL" id="CP031422">
    <property type="protein sequence ID" value="AZS42353.1"/>
    <property type="molecule type" value="Genomic_DNA"/>
</dbReference>
<dbReference type="PANTHER" id="PTHR35004:SF6">
    <property type="entry name" value="TRANSPOSASE"/>
    <property type="match status" value="1"/>
</dbReference>